<dbReference type="InterPro" id="IPR029062">
    <property type="entry name" value="Class_I_gatase-like"/>
</dbReference>
<evidence type="ECO:0000313" key="3">
    <source>
        <dbReference type="Proteomes" id="UP000317977"/>
    </source>
</evidence>
<dbReference type="RefSeq" id="WP_146534685.1">
    <property type="nucleotide sequence ID" value="NZ_SJPX01000003.1"/>
</dbReference>
<dbReference type="InterPro" id="IPR029010">
    <property type="entry name" value="ThuA-like"/>
</dbReference>
<proteinExistence type="predicted"/>
<comment type="caution">
    <text evidence="2">The sequence shown here is derived from an EMBL/GenBank/DDBJ whole genome shotgun (WGS) entry which is preliminary data.</text>
</comment>
<reference evidence="2 3" key="1">
    <citation type="submission" date="2019-02" db="EMBL/GenBank/DDBJ databases">
        <title>Deep-cultivation of Planctomycetes and their phenomic and genomic characterization uncovers novel biology.</title>
        <authorList>
            <person name="Wiegand S."/>
            <person name="Jogler M."/>
            <person name="Boedeker C."/>
            <person name="Pinto D."/>
            <person name="Vollmers J."/>
            <person name="Rivas-Marin E."/>
            <person name="Kohn T."/>
            <person name="Peeters S.H."/>
            <person name="Heuer A."/>
            <person name="Rast P."/>
            <person name="Oberbeckmann S."/>
            <person name="Bunk B."/>
            <person name="Jeske O."/>
            <person name="Meyerdierks A."/>
            <person name="Storesund J.E."/>
            <person name="Kallscheuer N."/>
            <person name="Luecker S."/>
            <person name="Lage O.M."/>
            <person name="Pohl T."/>
            <person name="Merkel B.J."/>
            <person name="Hornburger P."/>
            <person name="Mueller R.-W."/>
            <person name="Bruemmer F."/>
            <person name="Labrenz M."/>
            <person name="Spormann A.M."/>
            <person name="Op Den Camp H."/>
            <person name="Overmann J."/>
            <person name="Amann R."/>
            <person name="Jetten M.S.M."/>
            <person name="Mascher T."/>
            <person name="Medema M.H."/>
            <person name="Devos D.P."/>
            <person name="Kaster A.-K."/>
            <person name="Ovreas L."/>
            <person name="Rohde M."/>
            <person name="Galperin M.Y."/>
            <person name="Jogler C."/>
        </authorList>
    </citation>
    <scope>NUCLEOTIDE SEQUENCE [LARGE SCALE GENOMIC DNA]</scope>
    <source>
        <strain evidence="2 3">Poly59</strain>
    </source>
</reference>
<dbReference type="PANTHER" id="PTHR40469">
    <property type="entry name" value="SECRETED GLYCOSYL HYDROLASE"/>
    <property type="match status" value="1"/>
</dbReference>
<dbReference type="AlphaFoldDB" id="A0A5C6EVQ0"/>
<accession>A0A5C6EVQ0</accession>
<keyword evidence="3" id="KW-1185">Reference proteome</keyword>
<dbReference type="Proteomes" id="UP000317977">
    <property type="component" value="Unassembled WGS sequence"/>
</dbReference>
<dbReference type="SUPFAM" id="SSF52317">
    <property type="entry name" value="Class I glutamine amidotransferase-like"/>
    <property type="match status" value="1"/>
</dbReference>
<evidence type="ECO:0000313" key="2">
    <source>
        <dbReference type="EMBL" id="TWU51301.1"/>
    </source>
</evidence>
<dbReference type="EMBL" id="SJPX01000003">
    <property type="protein sequence ID" value="TWU51301.1"/>
    <property type="molecule type" value="Genomic_DNA"/>
</dbReference>
<dbReference type="Gene3D" id="3.40.50.880">
    <property type="match status" value="1"/>
</dbReference>
<name>A0A5C6EVQ0_9BACT</name>
<sequence>MTGSPRLLLLALILTMVHGRISRGDEPANQTAGRLLRALMVTGGCCHDYENQKQLISEGLTKQLGPIDWTIVDYDDKRETKADIYNQPDWIKSYDVVVHNECYGAVEDGLFVQSIVDAHVQHKVPALVIHCSMHSYRAAPTADSWRSLLGVTSRRHEKVKRSLTVVPTDAGKRNPITTGLGDSWATPNGELYIIENVWPNTDVLATAHSDETGNNEPVVWTNTYKGVRVFGTTLGHHNETISTDQWQQMVAQGFRWATAKDATNESKN</sequence>
<feature type="domain" description="ThuA-like" evidence="1">
    <location>
        <begin position="37"/>
        <end position="257"/>
    </location>
</feature>
<dbReference type="PANTHER" id="PTHR40469:SF2">
    <property type="entry name" value="GALACTOSE-BINDING DOMAIN-LIKE SUPERFAMILY PROTEIN"/>
    <property type="match status" value="1"/>
</dbReference>
<protein>
    <submittedName>
        <fullName evidence="2">Trehalose utilization</fullName>
    </submittedName>
</protein>
<dbReference type="OrthoDB" id="7171409at2"/>
<evidence type="ECO:0000259" key="1">
    <source>
        <dbReference type="Pfam" id="PF06283"/>
    </source>
</evidence>
<gene>
    <name evidence="2" type="ORF">Poly59_28930</name>
</gene>
<organism evidence="2 3">
    <name type="scientific">Rubripirellula reticaptiva</name>
    <dbReference type="NCBI Taxonomy" id="2528013"/>
    <lineage>
        <taxon>Bacteria</taxon>
        <taxon>Pseudomonadati</taxon>
        <taxon>Planctomycetota</taxon>
        <taxon>Planctomycetia</taxon>
        <taxon>Pirellulales</taxon>
        <taxon>Pirellulaceae</taxon>
        <taxon>Rubripirellula</taxon>
    </lineage>
</organism>
<dbReference type="Pfam" id="PF06283">
    <property type="entry name" value="ThuA"/>
    <property type="match status" value="1"/>
</dbReference>